<evidence type="ECO:0000313" key="1">
    <source>
        <dbReference type="EMBL" id="KAG5666254.1"/>
    </source>
</evidence>
<accession>A0A9J6B9E4</accession>
<comment type="caution">
    <text evidence="1">The sequence shown here is derived from an EMBL/GenBank/DDBJ whole genome shotgun (WGS) entry which is preliminary data.</text>
</comment>
<name>A0A9J6B9E4_POLVA</name>
<protein>
    <submittedName>
        <fullName evidence="1">Uncharacterized protein</fullName>
    </submittedName>
</protein>
<dbReference type="Proteomes" id="UP001107558">
    <property type="component" value="Unassembled WGS sequence"/>
</dbReference>
<dbReference type="EMBL" id="JADBJN010000012">
    <property type="protein sequence ID" value="KAG5666254.1"/>
    <property type="molecule type" value="Genomic_DNA"/>
</dbReference>
<organism evidence="1 2">
    <name type="scientific">Polypedilum vanderplanki</name>
    <name type="common">Sleeping chironomid midge</name>
    <dbReference type="NCBI Taxonomy" id="319348"/>
    <lineage>
        <taxon>Eukaryota</taxon>
        <taxon>Metazoa</taxon>
        <taxon>Ecdysozoa</taxon>
        <taxon>Arthropoda</taxon>
        <taxon>Hexapoda</taxon>
        <taxon>Insecta</taxon>
        <taxon>Pterygota</taxon>
        <taxon>Neoptera</taxon>
        <taxon>Endopterygota</taxon>
        <taxon>Diptera</taxon>
        <taxon>Nematocera</taxon>
        <taxon>Chironomoidea</taxon>
        <taxon>Chironomidae</taxon>
        <taxon>Chironominae</taxon>
        <taxon>Polypedilum</taxon>
        <taxon>Polypedilum</taxon>
    </lineage>
</organism>
<proteinExistence type="predicted"/>
<evidence type="ECO:0000313" key="2">
    <source>
        <dbReference type="Proteomes" id="UP001107558"/>
    </source>
</evidence>
<reference evidence="1" key="1">
    <citation type="submission" date="2021-03" db="EMBL/GenBank/DDBJ databases">
        <title>Chromosome level genome of the anhydrobiotic midge Polypedilum vanderplanki.</title>
        <authorList>
            <person name="Yoshida Y."/>
            <person name="Kikawada T."/>
            <person name="Gusev O."/>
        </authorList>
    </citation>
    <scope>NUCLEOTIDE SEQUENCE</scope>
    <source>
        <strain evidence="1">NIAS01</strain>
        <tissue evidence="1">Whole body or cell culture</tissue>
    </source>
</reference>
<sequence length="67" mass="7343">FTYGNLVTTFISSKSSSLINFGKNNRNAETSQRSPPEISLNNSSVIATGGVYKDQGRNQCKLVTHTY</sequence>
<keyword evidence="2" id="KW-1185">Reference proteome</keyword>
<feature type="non-terminal residue" evidence="1">
    <location>
        <position position="1"/>
    </location>
</feature>
<dbReference type="OrthoDB" id="10067081at2759"/>
<gene>
    <name evidence="1" type="ORF">PVAND_017783</name>
</gene>
<dbReference type="AlphaFoldDB" id="A0A9J6B9E4"/>